<keyword evidence="3" id="KW-0805">Transcription regulation</keyword>
<dbReference type="Gene3D" id="3.40.50.2300">
    <property type="match status" value="1"/>
</dbReference>
<feature type="DNA-binding region" description="OmpR/PhoB-type" evidence="7">
    <location>
        <begin position="139"/>
        <end position="239"/>
    </location>
</feature>
<dbReference type="Pfam" id="PF00072">
    <property type="entry name" value="Response_reg"/>
    <property type="match status" value="1"/>
</dbReference>
<evidence type="ECO:0000256" key="7">
    <source>
        <dbReference type="PROSITE-ProRule" id="PRU01091"/>
    </source>
</evidence>
<keyword evidence="1 6" id="KW-0597">Phosphoprotein</keyword>
<evidence type="ECO:0000256" key="4">
    <source>
        <dbReference type="ARBA" id="ARBA00023125"/>
    </source>
</evidence>
<dbReference type="RefSeq" id="WP_380695592.1">
    <property type="nucleotide sequence ID" value="NZ_JBHRYR010000003.1"/>
</dbReference>
<evidence type="ECO:0000256" key="5">
    <source>
        <dbReference type="ARBA" id="ARBA00023163"/>
    </source>
</evidence>
<dbReference type="Pfam" id="PF00486">
    <property type="entry name" value="Trans_reg_C"/>
    <property type="match status" value="1"/>
</dbReference>
<dbReference type="InterPro" id="IPR036388">
    <property type="entry name" value="WH-like_DNA-bd_sf"/>
</dbReference>
<keyword evidence="11" id="KW-1185">Reference proteome</keyword>
<evidence type="ECO:0000256" key="3">
    <source>
        <dbReference type="ARBA" id="ARBA00023015"/>
    </source>
</evidence>
<dbReference type="SUPFAM" id="SSF46894">
    <property type="entry name" value="C-terminal effector domain of the bipartite response regulators"/>
    <property type="match status" value="1"/>
</dbReference>
<dbReference type="PROSITE" id="PS50110">
    <property type="entry name" value="RESPONSE_REGULATORY"/>
    <property type="match status" value="1"/>
</dbReference>
<dbReference type="Gene3D" id="1.10.10.10">
    <property type="entry name" value="Winged helix-like DNA-binding domain superfamily/Winged helix DNA-binding domain"/>
    <property type="match status" value="1"/>
</dbReference>
<organism evidence="10 11">
    <name type="scientific">Saccharospirillum mangrovi</name>
    <dbReference type="NCBI Taxonomy" id="2161747"/>
    <lineage>
        <taxon>Bacteria</taxon>
        <taxon>Pseudomonadati</taxon>
        <taxon>Pseudomonadota</taxon>
        <taxon>Gammaproteobacteria</taxon>
        <taxon>Oceanospirillales</taxon>
        <taxon>Saccharospirillaceae</taxon>
        <taxon>Saccharospirillum</taxon>
    </lineage>
</organism>
<feature type="domain" description="Response regulatory" evidence="8">
    <location>
        <begin position="6"/>
        <end position="119"/>
    </location>
</feature>
<dbReference type="EMBL" id="JBHRYR010000003">
    <property type="protein sequence ID" value="MFC3852926.1"/>
    <property type="molecule type" value="Genomic_DNA"/>
</dbReference>
<dbReference type="PANTHER" id="PTHR48111:SF4">
    <property type="entry name" value="DNA-BINDING DUAL TRANSCRIPTIONAL REGULATOR OMPR"/>
    <property type="match status" value="1"/>
</dbReference>
<comment type="caution">
    <text evidence="10">The sequence shown here is derived from an EMBL/GenBank/DDBJ whole genome shotgun (WGS) entry which is preliminary data.</text>
</comment>
<accession>A0ABV7ZXJ0</accession>
<gene>
    <name evidence="10" type="ORF">ACFOOG_08790</name>
</gene>
<keyword evidence="2" id="KW-0902">Two-component regulatory system</keyword>
<evidence type="ECO:0000256" key="2">
    <source>
        <dbReference type="ARBA" id="ARBA00023012"/>
    </source>
</evidence>
<evidence type="ECO:0000313" key="10">
    <source>
        <dbReference type="EMBL" id="MFC3852926.1"/>
    </source>
</evidence>
<protein>
    <submittedName>
        <fullName evidence="10">Response regulator transcription factor</fullName>
    </submittedName>
</protein>
<dbReference type="SUPFAM" id="SSF52172">
    <property type="entry name" value="CheY-like"/>
    <property type="match status" value="1"/>
</dbReference>
<evidence type="ECO:0000259" key="8">
    <source>
        <dbReference type="PROSITE" id="PS50110"/>
    </source>
</evidence>
<feature type="modified residue" description="4-aspartylphosphate" evidence="6">
    <location>
        <position position="55"/>
    </location>
</feature>
<evidence type="ECO:0000259" key="9">
    <source>
        <dbReference type="PROSITE" id="PS51755"/>
    </source>
</evidence>
<dbReference type="CDD" id="cd00383">
    <property type="entry name" value="trans_reg_C"/>
    <property type="match status" value="1"/>
</dbReference>
<dbReference type="InterPro" id="IPR016032">
    <property type="entry name" value="Sig_transdc_resp-reg_C-effctor"/>
</dbReference>
<dbReference type="InterPro" id="IPR001789">
    <property type="entry name" value="Sig_transdc_resp-reg_receiver"/>
</dbReference>
<dbReference type="Proteomes" id="UP001595617">
    <property type="component" value="Unassembled WGS sequence"/>
</dbReference>
<feature type="domain" description="OmpR/PhoB-type" evidence="9">
    <location>
        <begin position="139"/>
        <end position="239"/>
    </location>
</feature>
<dbReference type="InterPro" id="IPR011006">
    <property type="entry name" value="CheY-like_superfamily"/>
</dbReference>
<reference evidence="11" key="1">
    <citation type="journal article" date="2019" name="Int. J. Syst. Evol. Microbiol.">
        <title>The Global Catalogue of Microorganisms (GCM) 10K type strain sequencing project: providing services to taxonomists for standard genome sequencing and annotation.</title>
        <authorList>
            <consortium name="The Broad Institute Genomics Platform"/>
            <consortium name="The Broad Institute Genome Sequencing Center for Infectious Disease"/>
            <person name="Wu L."/>
            <person name="Ma J."/>
        </authorList>
    </citation>
    <scope>NUCLEOTIDE SEQUENCE [LARGE SCALE GENOMIC DNA]</scope>
    <source>
        <strain evidence="11">IBRC 10765</strain>
    </source>
</reference>
<dbReference type="PANTHER" id="PTHR48111">
    <property type="entry name" value="REGULATOR OF RPOS"/>
    <property type="match status" value="1"/>
</dbReference>
<dbReference type="InterPro" id="IPR039420">
    <property type="entry name" value="WalR-like"/>
</dbReference>
<evidence type="ECO:0000256" key="6">
    <source>
        <dbReference type="PROSITE-ProRule" id="PRU00169"/>
    </source>
</evidence>
<dbReference type="PROSITE" id="PS51755">
    <property type="entry name" value="OMPR_PHOB"/>
    <property type="match status" value="1"/>
</dbReference>
<name>A0ABV7ZXJ0_9GAMM</name>
<dbReference type="InterPro" id="IPR001867">
    <property type="entry name" value="OmpR/PhoB-type_DNA-bd"/>
</dbReference>
<sequence>MTTKKTIIIVDDNPEALEFIRGYLGEFEFRVFAATDGAGAWDLIHQHGIDLLLVDLRLQQENGLDLAREVLKKYPVPVIMISAVSDDVEKVLGLETVLNDYIEKPVVPRVLLAKIRAIMRSTYLAPLADDVTVESGSIHEQVSFGDFTLDLVERQLLKNECGPIELTNTEFRLLELLVTHPNEVFSRQGILESLGLESSNHMMRNIDVLVLRLRRKIEHKPSTPMYLQTRRNKGYVFCLE</sequence>
<dbReference type="SMART" id="SM00862">
    <property type="entry name" value="Trans_reg_C"/>
    <property type="match status" value="1"/>
</dbReference>
<keyword evidence="4 7" id="KW-0238">DNA-binding</keyword>
<dbReference type="SMART" id="SM00448">
    <property type="entry name" value="REC"/>
    <property type="match status" value="1"/>
</dbReference>
<evidence type="ECO:0000256" key="1">
    <source>
        <dbReference type="ARBA" id="ARBA00022553"/>
    </source>
</evidence>
<keyword evidence="5" id="KW-0804">Transcription</keyword>
<evidence type="ECO:0000313" key="11">
    <source>
        <dbReference type="Proteomes" id="UP001595617"/>
    </source>
</evidence>
<proteinExistence type="predicted"/>